<evidence type="ECO:0000256" key="2">
    <source>
        <dbReference type="ARBA" id="ARBA00022840"/>
    </source>
</evidence>
<dbReference type="PANTHER" id="PTHR24418">
    <property type="entry name" value="TYROSINE-PROTEIN KINASE"/>
    <property type="match status" value="1"/>
</dbReference>
<accession>A0AAV4DAH0</accession>
<dbReference type="InterPro" id="IPR011009">
    <property type="entry name" value="Kinase-like_dom_sf"/>
</dbReference>
<protein>
    <submittedName>
        <fullName evidence="4">Tyrosine-protein kinase</fullName>
    </submittedName>
</protein>
<dbReference type="InterPro" id="IPR001245">
    <property type="entry name" value="Ser-Thr/Tyr_kinase_cat_dom"/>
</dbReference>
<dbReference type="Proteomes" id="UP000735302">
    <property type="component" value="Unassembled WGS sequence"/>
</dbReference>
<evidence type="ECO:0000313" key="5">
    <source>
        <dbReference type="Proteomes" id="UP000735302"/>
    </source>
</evidence>
<dbReference type="PRINTS" id="PR00109">
    <property type="entry name" value="TYRKINASE"/>
</dbReference>
<keyword evidence="4" id="KW-0808">Transferase</keyword>
<evidence type="ECO:0000259" key="3">
    <source>
        <dbReference type="PROSITE" id="PS50011"/>
    </source>
</evidence>
<keyword evidence="4" id="KW-0418">Kinase</keyword>
<evidence type="ECO:0000313" key="4">
    <source>
        <dbReference type="EMBL" id="GFO40921.1"/>
    </source>
</evidence>
<evidence type="ECO:0000256" key="1">
    <source>
        <dbReference type="ARBA" id="ARBA00022741"/>
    </source>
</evidence>
<feature type="domain" description="Protein kinase" evidence="3">
    <location>
        <begin position="844"/>
        <end position="1137"/>
    </location>
</feature>
<dbReference type="GO" id="GO:0005524">
    <property type="term" value="F:ATP binding"/>
    <property type="evidence" value="ECO:0007669"/>
    <property type="project" value="UniProtKB-KW"/>
</dbReference>
<dbReference type="SUPFAM" id="SSF56112">
    <property type="entry name" value="Protein kinase-like (PK-like)"/>
    <property type="match status" value="2"/>
</dbReference>
<name>A0AAV4DAH0_9GAST</name>
<dbReference type="Pfam" id="PF07714">
    <property type="entry name" value="PK_Tyr_Ser-Thr"/>
    <property type="match status" value="2"/>
</dbReference>
<keyword evidence="5" id="KW-1185">Reference proteome</keyword>
<feature type="domain" description="Protein kinase" evidence="3">
    <location>
        <begin position="563"/>
        <end position="826"/>
    </location>
</feature>
<dbReference type="EMBL" id="BLXT01007646">
    <property type="protein sequence ID" value="GFO40921.1"/>
    <property type="molecule type" value="Genomic_DNA"/>
</dbReference>
<comment type="caution">
    <text evidence="4">The sequence shown here is derived from an EMBL/GenBank/DDBJ whole genome shotgun (WGS) entry which is preliminary data.</text>
</comment>
<organism evidence="4 5">
    <name type="scientific">Plakobranchus ocellatus</name>
    <dbReference type="NCBI Taxonomy" id="259542"/>
    <lineage>
        <taxon>Eukaryota</taxon>
        <taxon>Metazoa</taxon>
        <taxon>Spiralia</taxon>
        <taxon>Lophotrochozoa</taxon>
        <taxon>Mollusca</taxon>
        <taxon>Gastropoda</taxon>
        <taxon>Heterobranchia</taxon>
        <taxon>Euthyneura</taxon>
        <taxon>Panpulmonata</taxon>
        <taxon>Sacoglossa</taxon>
        <taxon>Placobranchoidea</taxon>
        <taxon>Plakobranchidae</taxon>
        <taxon>Plakobranchus</taxon>
    </lineage>
</organism>
<sequence length="1137" mass="131858">MEFEGDFHIPQCNKSKCTKRLEELAQTFIKQYAKLKLVTEYPYGAYEENFKEAYNKCNFTILHKCHVLWEKISSLESFVLKNPRRVKCVTFRSDNRKPWEMKEKHHAFFNKLQVQYISSINEYKSFAKTAVQHLHQEKYGTIDQSLSEKVENLCAVDIEEERQDIFVSMPSLYDDVIHTDVFVHKNCLKLSDDSGLLYGLGIGAYLKLSPETKDRDLLPKLKHLVLKVLPNMFRENDVRGLAHFSVCGHIQVAHSAALLLLLRLLKNDSSKPSQRINELIVVESLLWGWLLNTRQDDSGGINQENSVLFFRLAVSYVIVLCDFILTGVTNDQLHFKVDTHLDTIDGRSLPEGMPKDDDRRKVYEWLNNFVRDTAKRKSKKYKEMLLKQETEQQELTEKARCIAAKPLTLQALVAYQTVKEVFKSMSENDLHFAKCYVEQRFSKTCEEDAVTAIIFQGFAMFVVFELKRYAQDYVESFCKQTMDVLKFRLSTEFKKGSKMDPLLQMLFFNPNPFIREATLESTVKCESKLFSSNIEGFFLNEMKRLLFPLMRAPVKTRDQDKQKGTGWRIYEGKFDDSKVLIHFHLPRVEDLQIKRKTDFGDENIFYNEMMILEKLQHTNIIKMVAFQSRYVPQFYIVEEHPCLQDVLKNKMDNQIYFEKTLLIRYLIQALEALEFCHSMGFIHRNLTAKSLFLVNDESVKLSGFHLCLKMTDGEATGKAQTNNMIPTRWSAPESLKYNKYSAKSDVWMFGHLMYEVLTHGCSPYAQVAKDSELMEQIEKGEVHLSEHPLIQRTHHDLITKCTQAFPQDRPALFDVKQALEQREKTVMRSPTEDQIEFDDFKDGHKASTTHGKGIPNTVEEEYFSEVFGIEMHSDSLEKITEEDNYIFREKLATMSPEMKIKVINGALADVLPYISIKESSTKMAYLECKVPRCRGQEGVDGRLDKVTLEKKLGESIKPYLQCLYQVALLLEKLHHKSWVIKNISMPDLHVHQQSQDTEIKIYVVSVANLQYYNPNAESDNFLHESSAILANHSGAAPELAEFGIASPWSDIYCFGNLMWETIMAFDCSSEGQLAYKRQMEENISNSEMVIKKWETNHKRPSSCSDDLYELMLKCTQHNSRARISAANLVTQLRRHLM</sequence>
<dbReference type="GO" id="GO:0004672">
    <property type="term" value="F:protein kinase activity"/>
    <property type="evidence" value="ECO:0007669"/>
    <property type="project" value="InterPro"/>
</dbReference>
<gene>
    <name evidence="4" type="ORF">PoB_006742600</name>
</gene>
<dbReference type="AlphaFoldDB" id="A0AAV4DAH0"/>
<reference evidence="4 5" key="1">
    <citation type="journal article" date="2021" name="Elife">
        <title>Chloroplast acquisition without the gene transfer in kleptoplastic sea slugs, Plakobranchus ocellatus.</title>
        <authorList>
            <person name="Maeda T."/>
            <person name="Takahashi S."/>
            <person name="Yoshida T."/>
            <person name="Shimamura S."/>
            <person name="Takaki Y."/>
            <person name="Nagai Y."/>
            <person name="Toyoda A."/>
            <person name="Suzuki Y."/>
            <person name="Arimoto A."/>
            <person name="Ishii H."/>
            <person name="Satoh N."/>
            <person name="Nishiyama T."/>
            <person name="Hasebe M."/>
            <person name="Maruyama T."/>
            <person name="Minagawa J."/>
            <person name="Obokata J."/>
            <person name="Shigenobu S."/>
        </authorList>
    </citation>
    <scope>NUCLEOTIDE SEQUENCE [LARGE SCALE GENOMIC DNA]</scope>
</reference>
<dbReference type="InterPro" id="IPR050198">
    <property type="entry name" value="Non-receptor_tyrosine_kinases"/>
</dbReference>
<keyword evidence="2" id="KW-0067">ATP-binding</keyword>
<dbReference type="PROSITE" id="PS50011">
    <property type="entry name" value="PROTEIN_KINASE_DOM"/>
    <property type="match status" value="2"/>
</dbReference>
<dbReference type="InterPro" id="IPR000719">
    <property type="entry name" value="Prot_kinase_dom"/>
</dbReference>
<proteinExistence type="predicted"/>
<dbReference type="Gene3D" id="1.10.510.10">
    <property type="entry name" value="Transferase(Phosphotransferase) domain 1"/>
    <property type="match status" value="2"/>
</dbReference>
<keyword evidence="1" id="KW-0547">Nucleotide-binding</keyword>